<keyword evidence="5" id="KW-0408">Iron</keyword>
<gene>
    <name evidence="8" type="ORF">Salat_2456500</name>
</gene>
<dbReference type="GO" id="GO:0020037">
    <property type="term" value="F:heme binding"/>
    <property type="evidence" value="ECO:0007669"/>
    <property type="project" value="InterPro"/>
</dbReference>
<accession>A0AAE1XQP7</accession>
<dbReference type="InterPro" id="IPR050651">
    <property type="entry name" value="Plant_Cytochrome_P450_Monoox"/>
</dbReference>
<dbReference type="AlphaFoldDB" id="A0AAE1XQP7"/>
<dbReference type="Pfam" id="PF00067">
    <property type="entry name" value="p450"/>
    <property type="match status" value="1"/>
</dbReference>
<keyword evidence="7" id="KW-0472">Membrane</keyword>
<protein>
    <submittedName>
        <fullName evidence="8">Isoflavone 2'-hydroxylase</fullName>
    </submittedName>
</protein>
<dbReference type="PRINTS" id="PR00463">
    <property type="entry name" value="EP450I"/>
</dbReference>
<evidence type="ECO:0000256" key="6">
    <source>
        <dbReference type="ARBA" id="ARBA00023033"/>
    </source>
</evidence>
<sequence length="313" mass="36068">MEVITLIYTSLALLVICLILKYLSRENYRLPPTPAPALPIIGHLHLLSPPLHRTLQRFSQTHGPIFSLKLGFRRVVVVASPELVEECFTTNDIILSNRPRILADKYIGYNHSTTVGANYGDLWRGLRRLGAQEVLSSARVNAFSWIRQDEVRRALQSLLINGNEYVKVDLRPKLFDLIFNIIMRMLAGKRYCSKERENAELREMISEVLENAEASNPEDFLPFLLWIDYRGLKKKMVGLAEKLDGFYEGLMDEHRREKRNTIIGHLLSLQESDPEFYTDQVIKGFMACDTIMYRQNKRKDPGPPPPLQGTEKR</sequence>
<dbReference type="PANTHER" id="PTHR47947">
    <property type="entry name" value="CYTOCHROME P450 82C3-RELATED"/>
    <property type="match status" value="1"/>
</dbReference>
<comment type="subcellular location">
    <subcellularLocation>
        <location evidence="1">Membrane</location>
        <topology evidence="1">Single-pass membrane protein</topology>
    </subcellularLocation>
</comment>
<feature type="transmembrane region" description="Helical" evidence="7">
    <location>
        <begin position="6"/>
        <end position="23"/>
    </location>
</feature>
<dbReference type="GO" id="GO:0005506">
    <property type="term" value="F:iron ion binding"/>
    <property type="evidence" value="ECO:0007669"/>
    <property type="project" value="InterPro"/>
</dbReference>
<dbReference type="GO" id="GO:0004497">
    <property type="term" value="F:monooxygenase activity"/>
    <property type="evidence" value="ECO:0007669"/>
    <property type="project" value="UniProtKB-KW"/>
</dbReference>
<keyword evidence="2" id="KW-0349">Heme</keyword>
<dbReference type="InterPro" id="IPR036396">
    <property type="entry name" value="Cyt_P450_sf"/>
</dbReference>
<evidence type="ECO:0000256" key="7">
    <source>
        <dbReference type="SAM" id="Phobius"/>
    </source>
</evidence>
<dbReference type="SUPFAM" id="SSF48264">
    <property type="entry name" value="Cytochrome P450"/>
    <property type="match status" value="1"/>
</dbReference>
<dbReference type="GO" id="GO:0016020">
    <property type="term" value="C:membrane"/>
    <property type="evidence" value="ECO:0007669"/>
    <property type="project" value="UniProtKB-SubCell"/>
</dbReference>
<dbReference type="Proteomes" id="UP001293254">
    <property type="component" value="Unassembled WGS sequence"/>
</dbReference>
<evidence type="ECO:0000256" key="5">
    <source>
        <dbReference type="ARBA" id="ARBA00023004"/>
    </source>
</evidence>
<evidence type="ECO:0000256" key="1">
    <source>
        <dbReference type="ARBA" id="ARBA00004167"/>
    </source>
</evidence>
<keyword evidence="6" id="KW-0503">Monooxygenase</keyword>
<proteinExistence type="predicted"/>
<evidence type="ECO:0000256" key="2">
    <source>
        <dbReference type="ARBA" id="ARBA00022617"/>
    </source>
</evidence>
<keyword evidence="7" id="KW-0812">Transmembrane</keyword>
<dbReference type="EMBL" id="JACGWO010000010">
    <property type="protein sequence ID" value="KAK4416310.1"/>
    <property type="molecule type" value="Genomic_DNA"/>
</dbReference>
<keyword evidence="7" id="KW-1133">Transmembrane helix</keyword>
<evidence type="ECO:0000256" key="4">
    <source>
        <dbReference type="ARBA" id="ARBA00023002"/>
    </source>
</evidence>
<keyword evidence="9" id="KW-1185">Reference proteome</keyword>
<name>A0AAE1XQP7_9LAMI</name>
<reference evidence="8" key="1">
    <citation type="submission" date="2020-06" db="EMBL/GenBank/DDBJ databases">
        <authorList>
            <person name="Li T."/>
            <person name="Hu X."/>
            <person name="Zhang T."/>
            <person name="Song X."/>
            <person name="Zhang H."/>
            <person name="Dai N."/>
            <person name="Sheng W."/>
            <person name="Hou X."/>
            <person name="Wei L."/>
        </authorList>
    </citation>
    <scope>NUCLEOTIDE SEQUENCE</scope>
    <source>
        <strain evidence="8">3651</strain>
        <tissue evidence="8">Leaf</tissue>
    </source>
</reference>
<evidence type="ECO:0000256" key="3">
    <source>
        <dbReference type="ARBA" id="ARBA00022723"/>
    </source>
</evidence>
<evidence type="ECO:0000313" key="9">
    <source>
        <dbReference type="Proteomes" id="UP001293254"/>
    </source>
</evidence>
<dbReference type="InterPro" id="IPR001128">
    <property type="entry name" value="Cyt_P450"/>
</dbReference>
<dbReference type="InterPro" id="IPR002401">
    <property type="entry name" value="Cyt_P450_E_grp-I"/>
</dbReference>
<dbReference type="GO" id="GO:0016705">
    <property type="term" value="F:oxidoreductase activity, acting on paired donors, with incorporation or reduction of molecular oxygen"/>
    <property type="evidence" value="ECO:0007669"/>
    <property type="project" value="InterPro"/>
</dbReference>
<keyword evidence="4" id="KW-0560">Oxidoreductase</keyword>
<organism evidence="8 9">
    <name type="scientific">Sesamum alatum</name>
    <dbReference type="NCBI Taxonomy" id="300844"/>
    <lineage>
        <taxon>Eukaryota</taxon>
        <taxon>Viridiplantae</taxon>
        <taxon>Streptophyta</taxon>
        <taxon>Embryophyta</taxon>
        <taxon>Tracheophyta</taxon>
        <taxon>Spermatophyta</taxon>
        <taxon>Magnoliopsida</taxon>
        <taxon>eudicotyledons</taxon>
        <taxon>Gunneridae</taxon>
        <taxon>Pentapetalae</taxon>
        <taxon>asterids</taxon>
        <taxon>lamiids</taxon>
        <taxon>Lamiales</taxon>
        <taxon>Pedaliaceae</taxon>
        <taxon>Sesamum</taxon>
    </lineage>
</organism>
<dbReference type="PANTHER" id="PTHR47947:SF57">
    <property type="entry name" value="CYTOCHROME P450 81F3-LIKE"/>
    <property type="match status" value="1"/>
</dbReference>
<evidence type="ECO:0000313" key="8">
    <source>
        <dbReference type="EMBL" id="KAK4416310.1"/>
    </source>
</evidence>
<reference evidence="8" key="2">
    <citation type="journal article" date="2024" name="Plant">
        <title>Genomic evolution and insights into agronomic trait innovations of Sesamum species.</title>
        <authorList>
            <person name="Miao H."/>
            <person name="Wang L."/>
            <person name="Qu L."/>
            <person name="Liu H."/>
            <person name="Sun Y."/>
            <person name="Le M."/>
            <person name="Wang Q."/>
            <person name="Wei S."/>
            <person name="Zheng Y."/>
            <person name="Lin W."/>
            <person name="Duan Y."/>
            <person name="Cao H."/>
            <person name="Xiong S."/>
            <person name="Wang X."/>
            <person name="Wei L."/>
            <person name="Li C."/>
            <person name="Ma Q."/>
            <person name="Ju M."/>
            <person name="Zhao R."/>
            <person name="Li G."/>
            <person name="Mu C."/>
            <person name="Tian Q."/>
            <person name="Mei H."/>
            <person name="Zhang T."/>
            <person name="Gao T."/>
            <person name="Zhang H."/>
        </authorList>
    </citation>
    <scope>NUCLEOTIDE SEQUENCE</scope>
    <source>
        <strain evidence="8">3651</strain>
    </source>
</reference>
<comment type="caution">
    <text evidence="8">The sequence shown here is derived from an EMBL/GenBank/DDBJ whole genome shotgun (WGS) entry which is preliminary data.</text>
</comment>
<dbReference type="Gene3D" id="1.10.630.10">
    <property type="entry name" value="Cytochrome P450"/>
    <property type="match status" value="1"/>
</dbReference>
<keyword evidence="3" id="KW-0479">Metal-binding</keyword>